<accession>A0ABW1EY37</accession>
<dbReference type="InterPro" id="IPR045547">
    <property type="entry name" value="bpX6"/>
</dbReference>
<dbReference type="EMBL" id="JBHSOD010000021">
    <property type="protein sequence ID" value="MFC5886912.1"/>
    <property type="molecule type" value="Genomic_DNA"/>
</dbReference>
<feature type="region of interest" description="Disordered" evidence="1">
    <location>
        <begin position="277"/>
        <end position="318"/>
    </location>
</feature>
<name>A0ABW1EY37_9ACTN</name>
<dbReference type="Proteomes" id="UP001596067">
    <property type="component" value="Unassembled WGS sequence"/>
</dbReference>
<dbReference type="SUPFAM" id="SSF69322">
    <property type="entry name" value="Tricorn protease domain 2"/>
    <property type="match status" value="1"/>
</dbReference>
<reference evidence="4" key="1">
    <citation type="journal article" date="2019" name="Int. J. Syst. Evol. Microbiol.">
        <title>The Global Catalogue of Microorganisms (GCM) 10K type strain sequencing project: providing services to taxonomists for standard genome sequencing and annotation.</title>
        <authorList>
            <consortium name="The Broad Institute Genomics Platform"/>
            <consortium name="The Broad Institute Genome Sequencing Center for Infectious Disease"/>
            <person name="Wu L."/>
            <person name="Ma J."/>
        </authorList>
    </citation>
    <scope>NUCLEOTIDE SEQUENCE [LARGE SCALE GENOMIC DNA]</scope>
    <source>
        <strain evidence="4">CGMCC 4.1469</strain>
    </source>
</reference>
<evidence type="ECO:0000256" key="1">
    <source>
        <dbReference type="SAM" id="MobiDB-lite"/>
    </source>
</evidence>
<comment type="caution">
    <text evidence="3">The sequence shown here is derived from an EMBL/GenBank/DDBJ whole genome shotgun (WGS) entry which is preliminary data.</text>
</comment>
<organism evidence="3 4">
    <name type="scientific">Kitasatospora aburaviensis</name>
    <dbReference type="NCBI Taxonomy" id="67265"/>
    <lineage>
        <taxon>Bacteria</taxon>
        <taxon>Bacillati</taxon>
        <taxon>Actinomycetota</taxon>
        <taxon>Actinomycetes</taxon>
        <taxon>Kitasatosporales</taxon>
        <taxon>Streptomycetaceae</taxon>
        <taxon>Kitasatospora</taxon>
    </lineage>
</organism>
<feature type="compositionally biased region" description="Basic and acidic residues" evidence="1">
    <location>
        <begin position="142"/>
        <end position="157"/>
    </location>
</feature>
<evidence type="ECO:0000313" key="4">
    <source>
        <dbReference type="Proteomes" id="UP001596067"/>
    </source>
</evidence>
<feature type="region of interest" description="Disordered" evidence="1">
    <location>
        <begin position="881"/>
        <end position="907"/>
    </location>
</feature>
<keyword evidence="4" id="KW-1185">Reference proteome</keyword>
<dbReference type="Pfam" id="PF19922">
    <property type="entry name" value="bpX6"/>
    <property type="match status" value="1"/>
</dbReference>
<feature type="domain" description="MoxR-vWA-beta-propeller ternary system" evidence="2">
    <location>
        <begin position="12"/>
        <end position="150"/>
    </location>
</feature>
<protein>
    <submittedName>
        <fullName evidence="3">BpX6 domain-containing protein</fullName>
    </submittedName>
</protein>
<sequence>MSATPGAEFRATVTAAGFVLDAPVIGTAEAAERVLAGWQEGAALHALPDGRWLLTLVEPVEARADRAPGLPVVRTDSGGLSAVGADPAPAAPGRLALSTGGVTAVHRLSDLTELDPSGWLDPSGLTLHRPRPVGPAEPEAAPVREDLPQRPRPDLRKAAGIGPRSERARRLTEGDHLRRGNGDGRAGGRRRRFVGRLRPPSWAGRQLRRSSPAGRARRTRLAGPARVVPRLLLGGVVVPGMLIVLYRQLTMKDSPYPGLGLVVLAMILAAAQGDRRTAGAGTTAGGATEAGAASKTGSAPEAGSASEAGSARPRRRPRRPLLGGLLARLALRSPAGALIRDRHARYLRELTRAFEQRRWEAALRDAVRLAGDRPAGHRPWLGLGLPRRRTGALRPTPHVDTAGGASSPLSGLTVHQHLAALYRRAAEELERVGRIDEAAFVLADLLDAPAEAVALLDRHGRSGQAAELAEGRDLAADLVVRLWWQAGAHERALRIAHRRAAFAAAVGRLAADDPAAGRELRRAWAAHSREAGDHLGAVEALWPDEALRPLAAADLRDAVALGGPTRGRALPYLLALGAGEATRALAVAVLDSDGDGVATGRSALAAALAELPAAGPAADRELATAAVRAVVRDGGFGGTLGEPDAQARYQRLLKRADPLVAADLAKPRRAARPAAGTTVHAHVAADRPGTLPVLDAVLLGSGAVLVACGQAGVRLLAPDGRTKARWDVPADQLVPADHGGAVLLVAGYGQVQEISRLDLATRSVRPWTTLRTRQIVRSFDGRHLITVDQDGIAVLDTLAPRPTVVWRELGDGEQVGGIARTATGCAGVVLSPARDGSALVELWRWDLPGWELRSRLRLGGVPGRSAALACGGLLTAHPVTAEEPSAGAGPSAGAEASPDGGPRGRTELRWTAEHPFPRPAAAPVVDGFAPYGPSSDGNHWALAVPGPDGSGVLAHTGSGPGTAPTATVFVPHADLPVLGVRRHADAVTHWHRSGRVLATTPDGATLLANLRVTAD</sequence>
<evidence type="ECO:0000259" key="2">
    <source>
        <dbReference type="Pfam" id="PF19922"/>
    </source>
</evidence>
<feature type="region of interest" description="Disordered" evidence="1">
    <location>
        <begin position="123"/>
        <end position="220"/>
    </location>
</feature>
<evidence type="ECO:0000313" key="3">
    <source>
        <dbReference type="EMBL" id="MFC5886912.1"/>
    </source>
</evidence>
<proteinExistence type="predicted"/>
<feature type="compositionally biased region" description="Low complexity" evidence="1">
    <location>
        <begin position="881"/>
        <end position="898"/>
    </location>
</feature>
<feature type="compositionally biased region" description="Low complexity" evidence="1">
    <location>
        <begin position="278"/>
        <end position="311"/>
    </location>
</feature>
<gene>
    <name evidence="3" type="ORF">ACFP0N_18245</name>
</gene>
<dbReference type="RefSeq" id="WP_313767451.1">
    <property type="nucleotide sequence ID" value="NZ_BAAAVH010000027.1"/>
</dbReference>
<feature type="compositionally biased region" description="Basic and acidic residues" evidence="1">
    <location>
        <begin position="164"/>
        <end position="182"/>
    </location>
</feature>